<feature type="region of interest" description="Disordered" evidence="1">
    <location>
        <begin position="1"/>
        <end position="58"/>
    </location>
</feature>
<evidence type="ECO:0000256" key="1">
    <source>
        <dbReference type="SAM" id="MobiDB-lite"/>
    </source>
</evidence>
<dbReference type="EMBL" id="JAYMGO010000012">
    <property type="protein sequence ID" value="KAL1264914.1"/>
    <property type="molecule type" value="Genomic_DNA"/>
</dbReference>
<dbReference type="Proteomes" id="UP001558613">
    <property type="component" value="Unassembled WGS sequence"/>
</dbReference>
<organism evidence="2 3">
    <name type="scientific">Cirrhinus molitorella</name>
    <name type="common">mud carp</name>
    <dbReference type="NCBI Taxonomy" id="172907"/>
    <lineage>
        <taxon>Eukaryota</taxon>
        <taxon>Metazoa</taxon>
        <taxon>Chordata</taxon>
        <taxon>Craniata</taxon>
        <taxon>Vertebrata</taxon>
        <taxon>Euteleostomi</taxon>
        <taxon>Actinopterygii</taxon>
        <taxon>Neopterygii</taxon>
        <taxon>Teleostei</taxon>
        <taxon>Ostariophysi</taxon>
        <taxon>Cypriniformes</taxon>
        <taxon>Cyprinidae</taxon>
        <taxon>Labeoninae</taxon>
        <taxon>Labeonini</taxon>
        <taxon>Cirrhinus</taxon>
    </lineage>
</organism>
<gene>
    <name evidence="2" type="ORF">QQF64_005269</name>
</gene>
<evidence type="ECO:0000313" key="3">
    <source>
        <dbReference type="Proteomes" id="UP001558613"/>
    </source>
</evidence>
<name>A0ABR3MKK7_9TELE</name>
<protein>
    <submittedName>
        <fullName evidence="2">Uncharacterized protein</fullName>
    </submittedName>
</protein>
<proteinExistence type="predicted"/>
<evidence type="ECO:0000313" key="2">
    <source>
        <dbReference type="EMBL" id="KAL1264914.1"/>
    </source>
</evidence>
<comment type="caution">
    <text evidence="2">The sequence shown here is derived from an EMBL/GenBank/DDBJ whole genome shotgun (WGS) entry which is preliminary data.</text>
</comment>
<reference evidence="2 3" key="1">
    <citation type="submission" date="2023-09" db="EMBL/GenBank/DDBJ databases">
        <authorList>
            <person name="Wang M."/>
        </authorList>
    </citation>
    <scope>NUCLEOTIDE SEQUENCE [LARGE SCALE GENOMIC DNA]</scope>
    <source>
        <strain evidence="2">GT-2023</strain>
        <tissue evidence="2">Liver</tissue>
    </source>
</reference>
<keyword evidence="3" id="KW-1185">Reference proteome</keyword>
<sequence length="80" mass="8784">MSSSVSKVKLIQGAEERNPRRTAERRCAFEIRTLQRLRSHSGSATERPVDTQPSGSGAFHLLWATGGIGAPKHSRQLTNI</sequence>
<feature type="compositionally biased region" description="Basic and acidic residues" evidence="1">
    <location>
        <begin position="14"/>
        <end position="29"/>
    </location>
</feature>
<accession>A0ABR3MKK7</accession>